<dbReference type="InterPro" id="IPR023214">
    <property type="entry name" value="HAD_sf"/>
</dbReference>
<dbReference type="STRING" id="3916.A0A1S3U9Y4"/>
<keyword evidence="1" id="KW-1133">Transmembrane helix</keyword>
<dbReference type="Pfam" id="PF03767">
    <property type="entry name" value="Acid_phosphat_B"/>
    <property type="match status" value="1"/>
</dbReference>
<dbReference type="RefSeq" id="XP_014502844.1">
    <property type="nucleotide sequence ID" value="XM_014647358.2"/>
</dbReference>
<proteinExistence type="predicted"/>
<keyword evidence="2" id="KW-1185">Reference proteome</keyword>
<dbReference type="InterPro" id="IPR005519">
    <property type="entry name" value="Acid_phosphat_B-like"/>
</dbReference>
<organism evidence="2 3">
    <name type="scientific">Vigna radiata var. radiata</name>
    <name type="common">Mung bean</name>
    <name type="synonym">Phaseolus aureus</name>
    <dbReference type="NCBI Taxonomy" id="3916"/>
    <lineage>
        <taxon>Eukaryota</taxon>
        <taxon>Viridiplantae</taxon>
        <taxon>Streptophyta</taxon>
        <taxon>Embryophyta</taxon>
        <taxon>Tracheophyta</taxon>
        <taxon>Spermatophyta</taxon>
        <taxon>Magnoliopsida</taxon>
        <taxon>eudicotyledons</taxon>
        <taxon>Gunneridae</taxon>
        <taxon>Pentapetalae</taxon>
        <taxon>rosids</taxon>
        <taxon>fabids</taxon>
        <taxon>Fabales</taxon>
        <taxon>Fabaceae</taxon>
        <taxon>Papilionoideae</taxon>
        <taxon>50 kb inversion clade</taxon>
        <taxon>NPAAA clade</taxon>
        <taxon>indigoferoid/millettioid clade</taxon>
        <taxon>Phaseoleae</taxon>
        <taxon>Vigna</taxon>
    </lineage>
</organism>
<reference evidence="2" key="1">
    <citation type="journal article" date="2014" name="Nat. Commun.">
        <title>Genome sequence of mungbean and insights into evolution within Vigna species.</title>
        <authorList>
            <person name="Kang Y.J."/>
            <person name="Kim S.K."/>
            <person name="Kim M.Y."/>
            <person name="Lestari P."/>
            <person name="Kim K.H."/>
            <person name="Ha B.K."/>
            <person name="Jun T.H."/>
            <person name="Hwang W.J."/>
            <person name="Lee T."/>
            <person name="Lee J."/>
            <person name="Shim S."/>
            <person name="Yoon M.Y."/>
            <person name="Jang Y.E."/>
            <person name="Han K.S."/>
            <person name="Taeprayoon P."/>
            <person name="Yoon N."/>
            <person name="Somta P."/>
            <person name="Tanya P."/>
            <person name="Kim K.S."/>
            <person name="Gwag J.G."/>
            <person name="Moon J.K."/>
            <person name="Lee Y.H."/>
            <person name="Park B.S."/>
            <person name="Bombarely A."/>
            <person name="Doyle J.J."/>
            <person name="Jackson S.A."/>
            <person name="Schafleitner R."/>
            <person name="Srinives P."/>
            <person name="Varshney R.K."/>
            <person name="Lee S.H."/>
        </authorList>
    </citation>
    <scope>NUCLEOTIDE SEQUENCE [LARGE SCALE GENOMIC DNA]</scope>
    <source>
        <strain evidence="2">cv. VC1973A</strain>
    </source>
</reference>
<evidence type="ECO:0000313" key="2">
    <source>
        <dbReference type="Proteomes" id="UP000087766"/>
    </source>
</evidence>
<dbReference type="GeneID" id="106763155"/>
<feature type="transmembrane region" description="Helical" evidence="1">
    <location>
        <begin position="33"/>
        <end position="66"/>
    </location>
</feature>
<protein>
    <submittedName>
        <fullName evidence="3 4">Uncharacterized protein At2g39920 isoform X1</fullName>
    </submittedName>
</protein>
<name>A0A1S3U9Y4_VIGRR</name>
<dbReference type="KEGG" id="vra:106763155"/>
<sequence length="298" mass="33341">MSAYGHQMEQMYSAHSLSGGSELRRSSFVLESGFYITSFVATILVAALAAAGLLLITLLVSLAMMLQSCQSSHAGIIELRNINDKYNYCKVYSLHAKLNNLEGHNFPNLCKDLAIGYIKGGQYARDLDSTKSLMDDYFNSVRPSDDDDLDVVLIDIDGIVSPNPHSPTLLQSSIDNCIIEAKNLKHMFVLRLYSKLQAGGWSIILLSREHVKHQNVTINHLLSAGFRGWSSLMMRDDADSSKGNEFFSRQRNVIKTNGFRIKSIISSEMDALSVHDRGIRVFLLPDPIFDKFELQTRT</sequence>
<evidence type="ECO:0000313" key="4">
    <source>
        <dbReference type="RefSeq" id="XP_014502844.1"/>
    </source>
</evidence>
<dbReference type="PANTHER" id="PTHR31284:SF22">
    <property type="entry name" value="ACID PHOSPHATASE"/>
    <property type="match status" value="1"/>
</dbReference>
<dbReference type="Gene3D" id="3.40.50.1000">
    <property type="entry name" value="HAD superfamily/HAD-like"/>
    <property type="match status" value="1"/>
</dbReference>
<reference evidence="3 4" key="2">
    <citation type="submission" date="2025-04" db="UniProtKB">
        <authorList>
            <consortium name="RefSeq"/>
        </authorList>
    </citation>
    <scope>IDENTIFICATION</scope>
    <source>
        <tissue evidence="3 4">Leaf</tissue>
    </source>
</reference>
<evidence type="ECO:0000313" key="3">
    <source>
        <dbReference type="RefSeq" id="XP_014502843.1"/>
    </source>
</evidence>
<dbReference type="RefSeq" id="XP_014502843.1">
    <property type="nucleotide sequence ID" value="XM_014647357.2"/>
</dbReference>
<keyword evidence="1" id="KW-0472">Membrane</keyword>
<gene>
    <name evidence="3 4" type="primary">LOC106763155</name>
</gene>
<evidence type="ECO:0000256" key="1">
    <source>
        <dbReference type="SAM" id="Phobius"/>
    </source>
</evidence>
<keyword evidence="1" id="KW-0812">Transmembrane</keyword>
<dbReference type="OrthoDB" id="1900337at2759"/>
<dbReference type="PANTHER" id="PTHR31284">
    <property type="entry name" value="ACID PHOSPHATASE-LIKE PROTEIN"/>
    <property type="match status" value="1"/>
</dbReference>
<dbReference type="Proteomes" id="UP000087766">
    <property type="component" value="Chromosome 6"/>
</dbReference>
<accession>A0A1S3U9Y4</accession>
<dbReference type="AlphaFoldDB" id="A0A1S3U9Y4"/>